<keyword evidence="2" id="KW-1185">Reference proteome</keyword>
<reference evidence="1 2" key="1">
    <citation type="submission" date="2019-10" db="EMBL/GenBank/DDBJ databases">
        <title>Nocardia macrotermitis sp. nov. and Nocardia aurantia sp. nov., isolated from the gut of fungus growing-termite Macrotermes natalensis.</title>
        <authorList>
            <person name="Benndorf R."/>
            <person name="Schwitalla J."/>
            <person name="Martin K."/>
            <person name="De Beer W."/>
            <person name="Kaster A.-K."/>
            <person name="Vollmers J."/>
            <person name="Poulsen M."/>
            <person name="Beemelmanns C."/>
        </authorList>
    </citation>
    <scope>NUCLEOTIDE SEQUENCE [LARGE SCALE GENOMIC DNA]</scope>
    <source>
        <strain evidence="1 2">RB20</strain>
    </source>
</reference>
<sequence>MSVQTVRTSFGAIPIDSHGPIIDPIGGRVSSIPEVILPQRYYVVVPCSVRGGVDA</sequence>
<protein>
    <submittedName>
        <fullName evidence="1">Uncharacterized protein</fullName>
    </submittedName>
</protein>
<dbReference type="AlphaFoldDB" id="A0A7K0CYH3"/>
<proteinExistence type="predicted"/>
<organism evidence="1 2">
    <name type="scientific">Nocardia macrotermitis</name>
    <dbReference type="NCBI Taxonomy" id="2585198"/>
    <lineage>
        <taxon>Bacteria</taxon>
        <taxon>Bacillati</taxon>
        <taxon>Actinomycetota</taxon>
        <taxon>Actinomycetes</taxon>
        <taxon>Mycobacteriales</taxon>
        <taxon>Nocardiaceae</taxon>
        <taxon>Nocardia</taxon>
    </lineage>
</organism>
<accession>A0A7K0CYH3</accession>
<dbReference type="EMBL" id="WEGK01000003">
    <property type="protein sequence ID" value="MQY18535.1"/>
    <property type="molecule type" value="Genomic_DNA"/>
</dbReference>
<evidence type="ECO:0000313" key="1">
    <source>
        <dbReference type="EMBL" id="MQY18535.1"/>
    </source>
</evidence>
<evidence type="ECO:0000313" key="2">
    <source>
        <dbReference type="Proteomes" id="UP000438448"/>
    </source>
</evidence>
<gene>
    <name evidence="1" type="ORF">NRB20_16140</name>
</gene>
<name>A0A7K0CYH3_9NOCA</name>
<comment type="caution">
    <text evidence="1">The sequence shown here is derived from an EMBL/GenBank/DDBJ whole genome shotgun (WGS) entry which is preliminary data.</text>
</comment>
<dbReference type="Proteomes" id="UP000438448">
    <property type="component" value="Unassembled WGS sequence"/>
</dbReference>